<reference evidence="3 4" key="1">
    <citation type="journal article" date="2020" name="Int. J. Syst. Evol. Microbiol.">
        <title>Novel acetic acid bacteria from cider fermentations: Acetobacter conturbans sp. nov. and Acetobacter fallax sp. nov.</title>
        <authorList>
            <person name="Sombolestani A.S."/>
            <person name="Cleenwerck I."/>
            <person name="Cnockaert M."/>
            <person name="Borremans W."/>
            <person name="Wieme A.D."/>
            <person name="De Vuyst L."/>
            <person name="Vandamme P."/>
        </authorList>
    </citation>
    <scope>NUCLEOTIDE SEQUENCE [LARGE SCALE GENOMIC DNA]</scope>
    <source>
        <strain evidence="3 4">LMG 1627</strain>
    </source>
</reference>
<feature type="transmembrane region" description="Helical" evidence="1">
    <location>
        <begin position="92"/>
        <end position="112"/>
    </location>
</feature>
<dbReference type="Proteomes" id="UP000631653">
    <property type="component" value="Unassembled WGS sequence"/>
</dbReference>
<comment type="caution">
    <text evidence="3">The sequence shown here is derived from an EMBL/GenBank/DDBJ whole genome shotgun (WGS) entry which is preliminary data.</text>
</comment>
<evidence type="ECO:0000259" key="2">
    <source>
        <dbReference type="Pfam" id="PF01478"/>
    </source>
</evidence>
<feature type="transmembrane region" description="Helical" evidence="1">
    <location>
        <begin position="27"/>
        <end position="44"/>
    </location>
</feature>
<keyword evidence="1" id="KW-0472">Membrane</keyword>
<accession>A0ABX0K506</accession>
<proteinExistence type="predicted"/>
<feature type="domain" description="Prepilin type IV endopeptidase peptidase" evidence="2">
    <location>
        <begin position="11"/>
        <end position="107"/>
    </location>
</feature>
<feature type="transmembrane region" description="Helical" evidence="1">
    <location>
        <begin position="53"/>
        <end position="72"/>
    </location>
</feature>
<keyword evidence="4" id="KW-1185">Reference proteome</keyword>
<name>A0ABX0K506_9PROT</name>
<evidence type="ECO:0000256" key="1">
    <source>
        <dbReference type="SAM" id="Phobius"/>
    </source>
</evidence>
<gene>
    <name evidence="3" type="ORF">GOB81_13850</name>
</gene>
<dbReference type="InterPro" id="IPR000045">
    <property type="entry name" value="Prepilin_IV_endopep_pep"/>
</dbReference>
<sequence>MLQKVLLDAASLALLFSAVTDIKFRTIYNSVSLFIFVVSLVCAFERGEFSEELLAIGVLAPIFYAFWIFRVLGGGDVKLLLAVIPLVPINDLLSLFMSISLCGVLVAVICLMRSKIGWPGTRSTMSTKNGEKVAAHLVVSVPYGVAIALGVIVETLKILEM</sequence>
<protein>
    <recommendedName>
        <fullName evidence="2">Prepilin type IV endopeptidase peptidase domain-containing protein</fullName>
    </recommendedName>
</protein>
<organism evidence="3 4">
    <name type="scientific">Acetobacter conturbans</name>
    <dbReference type="NCBI Taxonomy" id="1737472"/>
    <lineage>
        <taxon>Bacteria</taxon>
        <taxon>Pseudomonadati</taxon>
        <taxon>Pseudomonadota</taxon>
        <taxon>Alphaproteobacteria</taxon>
        <taxon>Acetobacterales</taxon>
        <taxon>Acetobacteraceae</taxon>
        <taxon>Acetobacter</taxon>
    </lineage>
</organism>
<keyword evidence="1" id="KW-0812">Transmembrane</keyword>
<dbReference type="Gene3D" id="1.20.120.1220">
    <property type="match status" value="1"/>
</dbReference>
<evidence type="ECO:0000313" key="4">
    <source>
        <dbReference type="Proteomes" id="UP000631653"/>
    </source>
</evidence>
<feature type="transmembrane region" description="Helical" evidence="1">
    <location>
        <begin position="133"/>
        <end position="153"/>
    </location>
</feature>
<evidence type="ECO:0000313" key="3">
    <source>
        <dbReference type="EMBL" id="NHN89695.1"/>
    </source>
</evidence>
<dbReference type="EMBL" id="WOSY01000016">
    <property type="protein sequence ID" value="NHN89695.1"/>
    <property type="molecule type" value="Genomic_DNA"/>
</dbReference>
<keyword evidence="1" id="KW-1133">Transmembrane helix</keyword>
<dbReference type="Pfam" id="PF01478">
    <property type="entry name" value="Peptidase_A24"/>
    <property type="match status" value="1"/>
</dbReference>
<dbReference type="RefSeq" id="WP_173571022.1">
    <property type="nucleotide sequence ID" value="NZ_WOSY01000016.1"/>
</dbReference>